<name>A0AAP3X7K7_PEDAC</name>
<evidence type="ECO:0000313" key="4">
    <source>
        <dbReference type="EMBL" id="MDV2621391.1"/>
    </source>
</evidence>
<dbReference type="InterPro" id="IPR012902">
    <property type="entry name" value="N_methyl_site"/>
</dbReference>
<evidence type="ECO:0000313" key="5">
    <source>
        <dbReference type="Proteomes" id="UP001280897"/>
    </source>
</evidence>
<organism evidence="4 5">
    <name type="scientific">Pediococcus acidilactici</name>
    <dbReference type="NCBI Taxonomy" id="1254"/>
    <lineage>
        <taxon>Bacteria</taxon>
        <taxon>Bacillati</taxon>
        <taxon>Bacillota</taxon>
        <taxon>Bacilli</taxon>
        <taxon>Lactobacillales</taxon>
        <taxon>Lactobacillaceae</taxon>
        <taxon>Pediococcus</taxon>
        <taxon>Pediococcus acidilactici group</taxon>
    </lineage>
</organism>
<dbReference type="EMBL" id="JAWJAV010000004">
    <property type="protein sequence ID" value="MDV2621391.1"/>
    <property type="molecule type" value="Genomic_DNA"/>
</dbReference>
<gene>
    <name evidence="4" type="ORF">R0G89_06545</name>
</gene>
<comment type="caution">
    <text evidence="4">The sequence shown here is derived from an EMBL/GenBank/DDBJ whole genome shotgun (WGS) entry which is preliminary data.</text>
</comment>
<evidence type="ECO:0000256" key="1">
    <source>
        <dbReference type="ARBA" id="ARBA00004241"/>
    </source>
</evidence>
<protein>
    <submittedName>
        <fullName evidence="4">Type II secretion system protein</fullName>
    </submittedName>
</protein>
<proteinExistence type="predicted"/>
<dbReference type="Proteomes" id="UP001280897">
    <property type="component" value="Unassembled WGS sequence"/>
</dbReference>
<evidence type="ECO:0000256" key="3">
    <source>
        <dbReference type="SAM" id="Phobius"/>
    </source>
</evidence>
<dbReference type="GO" id="GO:0030420">
    <property type="term" value="P:establishment of competence for transformation"/>
    <property type="evidence" value="ECO:0007669"/>
    <property type="project" value="UniProtKB-KW"/>
</dbReference>
<evidence type="ECO:0000256" key="2">
    <source>
        <dbReference type="ARBA" id="ARBA00023287"/>
    </source>
</evidence>
<comment type="subcellular location">
    <subcellularLocation>
        <location evidence="1">Cell surface</location>
    </subcellularLocation>
</comment>
<keyword evidence="3" id="KW-0472">Membrane</keyword>
<keyword evidence="3" id="KW-0812">Transmembrane</keyword>
<reference evidence="4" key="2">
    <citation type="submission" date="2023-10" db="EMBL/GenBank/DDBJ databases">
        <authorList>
            <person name="Khurajog B."/>
        </authorList>
    </citation>
    <scope>NUCLEOTIDE SEQUENCE</scope>
    <source>
        <strain evidence="4">BF9</strain>
    </source>
</reference>
<dbReference type="NCBIfam" id="TIGR02532">
    <property type="entry name" value="IV_pilin_GFxxxE"/>
    <property type="match status" value="1"/>
</dbReference>
<keyword evidence="2" id="KW-0178">Competence</keyword>
<reference evidence="4" key="1">
    <citation type="journal article" date="2023" name="PeerJ">
        <title>Selection and evaluation of lactic acid bacteria from chicken feces in Thailand as potential probiotics.</title>
        <authorList>
            <person name="Khurajog B."/>
            <person name="Disastra Y."/>
            <person name="Lawwyne L.D."/>
            <person name="Sirichokchatchawan W."/>
            <person name="Niyomtham W."/>
            <person name="Yindee J."/>
            <person name="Hampson D.J."/>
            <person name="Prapasarakul N."/>
        </authorList>
    </citation>
    <scope>NUCLEOTIDE SEQUENCE</scope>
    <source>
        <strain evidence="4">BF9</strain>
    </source>
</reference>
<dbReference type="AlphaFoldDB" id="A0AAP3X7K7"/>
<dbReference type="RefSeq" id="WP_008842340.1">
    <property type="nucleotide sequence ID" value="NZ_CP018763.1"/>
</dbReference>
<keyword evidence="3" id="KW-1133">Transmembrane helix</keyword>
<sequence>MLAVVDVRKAGFTLLESIVVLLITCSTIGMGLINFRGAHSEQQEKIFFKRFEMGWQEMERLAMYEGCQGSVIFIKDDHSVMFHWQHGRERHSKYLDLPPNLEPYTDRTIRIGRDGIVTPTTVVLQENGQNKYRLAAQLGWGVYEITRV</sequence>
<feature type="transmembrane region" description="Helical" evidence="3">
    <location>
        <begin position="12"/>
        <end position="35"/>
    </location>
</feature>
<dbReference type="GeneID" id="57366179"/>
<accession>A0AAP3X7K7</accession>
<dbReference type="GO" id="GO:0009986">
    <property type="term" value="C:cell surface"/>
    <property type="evidence" value="ECO:0007669"/>
    <property type="project" value="UniProtKB-SubCell"/>
</dbReference>